<dbReference type="GO" id="GO:0005737">
    <property type="term" value="C:cytoplasm"/>
    <property type="evidence" value="ECO:0007669"/>
    <property type="project" value="TreeGrafter"/>
</dbReference>
<dbReference type="EMBL" id="BLQM01000069">
    <property type="protein sequence ID" value="GMH59096.1"/>
    <property type="molecule type" value="Genomic_DNA"/>
</dbReference>
<dbReference type="AlphaFoldDB" id="A0A9W6ZW45"/>
<evidence type="ECO:0000256" key="3">
    <source>
        <dbReference type="ARBA" id="ARBA00022679"/>
    </source>
</evidence>
<keyword evidence="4" id="KW-0663">Pyridoxal phosphate</keyword>
<reference evidence="7" key="1">
    <citation type="journal article" date="2023" name="Commun. Biol.">
        <title>Genome analysis of Parmales, the sister group of diatoms, reveals the evolutionary specialization of diatoms from phago-mixotrophs to photoautotrophs.</title>
        <authorList>
            <person name="Ban H."/>
            <person name="Sato S."/>
            <person name="Yoshikawa S."/>
            <person name="Yamada K."/>
            <person name="Nakamura Y."/>
            <person name="Ichinomiya M."/>
            <person name="Sato N."/>
            <person name="Blanc-Mathieu R."/>
            <person name="Endo H."/>
            <person name="Kuwata A."/>
            <person name="Ogata H."/>
        </authorList>
    </citation>
    <scope>NUCLEOTIDE SEQUENCE [LARGE SCALE GENOMIC DNA]</scope>
</reference>
<sequence>MHQLAESIGCKVKPWLPTISDRPGNDSFSLGPDNTKFYNFSISDLEKLITPSTKMVVMNFPHNPTGAMITEGELNRIVRACEKNDCYLFNDEMYKYLEVRGQRWRSFHNASQGKRARLGEVVIPPCAGWVRELRSPPASL</sequence>
<evidence type="ECO:0000259" key="5">
    <source>
        <dbReference type="Pfam" id="PF00155"/>
    </source>
</evidence>
<dbReference type="InterPro" id="IPR015421">
    <property type="entry name" value="PyrdxlP-dep_Trfase_major"/>
</dbReference>
<evidence type="ECO:0000256" key="4">
    <source>
        <dbReference type="ARBA" id="ARBA00022898"/>
    </source>
</evidence>
<dbReference type="PANTHER" id="PTHR43807">
    <property type="entry name" value="FI04487P"/>
    <property type="match status" value="1"/>
</dbReference>
<evidence type="ECO:0000313" key="6">
    <source>
        <dbReference type="EMBL" id="GMH59096.1"/>
    </source>
</evidence>
<name>A0A9W6ZW45_9STRA</name>
<keyword evidence="2" id="KW-0032">Aminotransferase</keyword>
<dbReference type="PANTHER" id="PTHR43807:SF20">
    <property type="entry name" value="FI04487P"/>
    <property type="match status" value="1"/>
</dbReference>
<evidence type="ECO:0000256" key="2">
    <source>
        <dbReference type="ARBA" id="ARBA00022576"/>
    </source>
</evidence>
<dbReference type="Gene3D" id="3.40.640.10">
    <property type="entry name" value="Type I PLP-dependent aspartate aminotransferase-like (Major domain)"/>
    <property type="match status" value="1"/>
</dbReference>
<comment type="cofactor">
    <cofactor evidence="1">
        <name>pyridoxal 5'-phosphate</name>
        <dbReference type="ChEBI" id="CHEBI:597326"/>
    </cofactor>
</comment>
<dbReference type="GO" id="GO:0016212">
    <property type="term" value="F:kynurenine-oxoglutarate transaminase activity"/>
    <property type="evidence" value="ECO:0007669"/>
    <property type="project" value="TreeGrafter"/>
</dbReference>
<evidence type="ECO:0000313" key="7">
    <source>
        <dbReference type="Proteomes" id="UP001162640"/>
    </source>
</evidence>
<dbReference type="Proteomes" id="UP001162640">
    <property type="component" value="Unassembled WGS sequence"/>
</dbReference>
<dbReference type="Pfam" id="PF00155">
    <property type="entry name" value="Aminotran_1_2"/>
    <property type="match status" value="1"/>
</dbReference>
<accession>A0A9W6ZW45</accession>
<gene>
    <name evidence="6" type="ORF">TL16_g02759</name>
</gene>
<comment type="caution">
    <text evidence="6">The sequence shown here is derived from an EMBL/GenBank/DDBJ whole genome shotgun (WGS) entry which is preliminary data.</text>
</comment>
<evidence type="ECO:0000256" key="1">
    <source>
        <dbReference type="ARBA" id="ARBA00001933"/>
    </source>
</evidence>
<dbReference type="InterPro" id="IPR015424">
    <property type="entry name" value="PyrdxlP-dep_Trfase"/>
</dbReference>
<proteinExistence type="predicted"/>
<dbReference type="InterPro" id="IPR004839">
    <property type="entry name" value="Aminotransferase_I/II_large"/>
</dbReference>
<feature type="domain" description="Aminotransferase class I/classII large" evidence="5">
    <location>
        <begin position="40"/>
        <end position="99"/>
    </location>
</feature>
<keyword evidence="3" id="KW-0808">Transferase</keyword>
<dbReference type="SUPFAM" id="SSF53383">
    <property type="entry name" value="PLP-dependent transferases"/>
    <property type="match status" value="1"/>
</dbReference>
<organism evidence="6 7">
    <name type="scientific">Triparma laevis f. inornata</name>
    <dbReference type="NCBI Taxonomy" id="1714386"/>
    <lineage>
        <taxon>Eukaryota</taxon>
        <taxon>Sar</taxon>
        <taxon>Stramenopiles</taxon>
        <taxon>Ochrophyta</taxon>
        <taxon>Bolidophyceae</taxon>
        <taxon>Parmales</taxon>
        <taxon>Triparmaceae</taxon>
        <taxon>Triparma</taxon>
    </lineage>
</organism>
<dbReference type="InterPro" id="IPR051326">
    <property type="entry name" value="Kynurenine-oxoglutarate_AT"/>
</dbReference>
<protein>
    <recommendedName>
        <fullName evidence="5">Aminotransferase class I/classII large domain-containing protein</fullName>
    </recommendedName>
</protein>
<dbReference type="GO" id="GO:0030170">
    <property type="term" value="F:pyridoxal phosphate binding"/>
    <property type="evidence" value="ECO:0007669"/>
    <property type="project" value="InterPro"/>
</dbReference>